<dbReference type="SUPFAM" id="SSF158472">
    <property type="entry name" value="HAMP domain-like"/>
    <property type="match status" value="1"/>
</dbReference>
<keyword evidence="4" id="KW-0175">Coiled coil</keyword>
<organism evidence="8">
    <name type="scientific">uncultured delta proteobacterium</name>
    <dbReference type="NCBI Taxonomy" id="34034"/>
    <lineage>
        <taxon>Bacteria</taxon>
        <taxon>Deltaproteobacteria</taxon>
        <taxon>environmental samples</taxon>
    </lineage>
</organism>
<keyword evidence="1 3" id="KW-0807">Transducer</keyword>
<dbReference type="Gene3D" id="1.10.287.950">
    <property type="entry name" value="Methyl-accepting chemotaxis protein"/>
    <property type="match status" value="1"/>
</dbReference>
<proteinExistence type="inferred from homology"/>
<feature type="domain" description="Methyl-accepting transducer" evidence="6">
    <location>
        <begin position="311"/>
        <end position="547"/>
    </location>
</feature>
<dbReference type="CDD" id="cd06225">
    <property type="entry name" value="HAMP"/>
    <property type="match status" value="1"/>
</dbReference>
<dbReference type="Pfam" id="PF00015">
    <property type="entry name" value="MCPsignal"/>
    <property type="match status" value="1"/>
</dbReference>
<evidence type="ECO:0000259" key="6">
    <source>
        <dbReference type="PROSITE" id="PS50111"/>
    </source>
</evidence>
<feature type="transmembrane region" description="Helical" evidence="5">
    <location>
        <begin position="190"/>
        <end position="210"/>
    </location>
</feature>
<dbReference type="AlphaFoldDB" id="A0A212JKE6"/>
<sequence>MFWNNLGLSKKMSVFTGAMLLCIFALVCLFMATIDLLSNESHRVERAGELNQLMAEREIDHLNWISSLQQYVFDPTQKTLSVQTDGHKCGLGGWYYGQGRKDAEAFFPGVAKLLAALEDPHLALHGSAAEIITHKEAGQLDAARRVFTEVSVPSVQGVQKILKEISSMMNAEQKASALSFSSSVTSSRNLTLGLVGLAFVVALGLGILIARTVTAPTVRLAQFADKVAEGDLKATIVMARTDEIGSLATNLQRMIENINAMIRTAEEKTAEAEHQSEVAREAVLKAEEALRTAELAKQEGMYAAASQLEEVINVISLASEKLVAQIAQSERGSGEQELRVGEAATAMEEMTSTVMEVARSAGVASTSSSQTKEKAEEGAVVVRQAVASIQSVQTASLAMKEDVAVLANQAEAITGIMNVISDIADQTNLLALNAAIEAARAGDAGRGFAVVADEVRKLAEKTMVSTANVGESISGIQKSVNASIGQVEKAVTLIEDATLQVNKSGDMLTEIVGLADGTASQIQAIAAASEQQSATCEEINRSVADVNAIAGQTAAAMRDANLAVSDLADQARNLNALVADMKSN</sequence>
<keyword evidence="5" id="KW-0812">Transmembrane</keyword>
<dbReference type="Gene3D" id="1.20.120.30">
    <property type="entry name" value="Aspartate receptor, ligand-binding domain"/>
    <property type="match status" value="1"/>
</dbReference>
<dbReference type="SMART" id="SM00283">
    <property type="entry name" value="MA"/>
    <property type="match status" value="1"/>
</dbReference>
<gene>
    <name evidence="8" type="ORF">KL86DPRO_11690</name>
</gene>
<feature type="transmembrane region" description="Helical" evidence="5">
    <location>
        <begin position="12"/>
        <end position="37"/>
    </location>
</feature>
<dbReference type="PANTHER" id="PTHR32089:SF112">
    <property type="entry name" value="LYSOZYME-LIKE PROTEIN-RELATED"/>
    <property type="match status" value="1"/>
</dbReference>
<accession>A0A212JKE6</accession>
<dbReference type="SUPFAM" id="SSF58104">
    <property type="entry name" value="Methyl-accepting chemotaxis protein (MCP) signaling domain"/>
    <property type="match status" value="1"/>
</dbReference>
<dbReference type="Pfam" id="PF00672">
    <property type="entry name" value="HAMP"/>
    <property type="match status" value="1"/>
</dbReference>
<feature type="domain" description="HAMP" evidence="7">
    <location>
        <begin position="211"/>
        <end position="263"/>
    </location>
</feature>
<protein>
    <submittedName>
        <fullName evidence="8">Methyl-accepting chemotaxis protein</fullName>
    </submittedName>
</protein>
<dbReference type="Pfam" id="PF13682">
    <property type="entry name" value="CZB"/>
    <property type="match status" value="1"/>
</dbReference>
<feature type="coiled-coil region" evidence="4">
    <location>
        <begin position="248"/>
        <end position="299"/>
    </location>
</feature>
<dbReference type="SMART" id="SM00304">
    <property type="entry name" value="HAMP"/>
    <property type="match status" value="1"/>
</dbReference>
<dbReference type="InterPro" id="IPR025991">
    <property type="entry name" value="Chemoreceptor_zinc-bind_dom"/>
</dbReference>
<dbReference type="Gene3D" id="6.10.340.10">
    <property type="match status" value="1"/>
</dbReference>
<dbReference type="PROSITE" id="PS50111">
    <property type="entry name" value="CHEMOTAXIS_TRANSDUC_2"/>
    <property type="match status" value="1"/>
</dbReference>
<dbReference type="InterPro" id="IPR004089">
    <property type="entry name" value="MCPsignal_dom"/>
</dbReference>
<evidence type="ECO:0000256" key="4">
    <source>
        <dbReference type="SAM" id="Coils"/>
    </source>
</evidence>
<keyword evidence="5" id="KW-0472">Membrane</keyword>
<dbReference type="PANTHER" id="PTHR32089">
    <property type="entry name" value="METHYL-ACCEPTING CHEMOTAXIS PROTEIN MCPB"/>
    <property type="match status" value="1"/>
</dbReference>
<name>A0A212JKE6_9DELT</name>
<evidence type="ECO:0000259" key="7">
    <source>
        <dbReference type="PROSITE" id="PS50885"/>
    </source>
</evidence>
<evidence type="ECO:0000313" key="8">
    <source>
        <dbReference type="EMBL" id="SBV99913.1"/>
    </source>
</evidence>
<dbReference type="GO" id="GO:0016020">
    <property type="term" value="C:membrane"/>
    <property type="evidence" value="ECO:0007669"/>
    <property type="project" value="InterPro"/>
</dbReference>
<evidence type="ECO:0000256" key="3">
    <source>
        <dbReference type="PROSITE-ProRule" id="PRU00284"/>
    </source>
</evidence>
<dbReference type="PROSITE" id="PS50885">
    <property type="entry name" value="HAMP"/>
    <property type="match status" value="1"/>
</dbReference>
<comment type="similarity">
    <text evidence="2">Belongs to the methyl-accepting chemotaxis (MCP) protein family.</text>
</comment>
<dbReference type="InterPro" id="IPR003660">
    <property type="entry name" value="HAMP_dom"/>
</dbReference>
<dbReference type="GO" id="GO:0007165">
    <property type="term" value="P:signal transduction"/>
    <property type="evidence" value="ECO:0007669"/>
    <property type="project" value="UniProtKB-KW"/>
</dbReference>
<dbReference type="EMBL" id="FLUQ01000001">
    <property type="protein sequence ID" value="SBV99913.1"/>
    <property type="molecule type" value="Genomic_DNA"/>
</dbReference>
<evidence type="ECO:0000256" key="5">
    <source>
        <dbReference type="SAM" id="Phobius"/>
    </source>
</evidence>
<keyword evidence="5" id="KW-1133">Transmembrane helix</keyword>
<evidence type="ECO:0000256" key="2">
    <source>
        <dbReference type="ARBA" id="ARBA00029447"/>
    </source>
</evidence>
<reference evidence="8" key="1">
    <citation type="submission" date="2016-04" db="EMBL/GenBank/DDBJ databases">
        <authorList>
            <person name="Evans L.H."/>
            <person name="Alamgir A."/>
            <person name="Owens N."/>
            <person name="Weber N.D."/>
            <person name="Virtaneva K."/>
            <person name="Barbian K."/>
            <person name="Babar A."/>
            <person name="Rosenke K."/>
        </authorList>
    </citation>
    <scope>NUCLEOTIDE SEQUENCE</scope>
    <source>
        <strain evidence="8">86</strain>
    </source>
</reference>
<evidence type="ECO:0000256" key="1">
    <source>
        <dbReference type="ARBA" id="ARBA00023224"/>
    </source>
</evidence>